<keyword evidence="2" id="KW-1185">Reference proteome</keyword>
<dbReference type="RefSeq" id="WP_075756374.1">
    <property type="nucleotide sequence ID" value="NZ_CP146991.1"/>
</dbReference>
<protein>
    <submittedName>
        <fullName evidence="1">Uncharacterized protein</fullName>
    </submittedName>
</protein>
<organism evidence="1 2">
    <name type="scientific">Sporomusa sphaeroides DSM 2875</name>
    <dbReference type="NCBI Taxonomy" id="1337886"/>
    <lineage>
        <taxon>Bacteria</taxon>
        <taxon>Bacillati</taxon>
        <taxon>Bacillota</taxon>
        <taxon>Negativicutes</taxon>
        <taxon>Selenomonadales</taxon>
        <taxon>Sporomusaceae</taxon>
        <taxon>Sporomusa</taxon>
    </lineage>
</organism>
<proteinExistence type="predicted"/>
<evidence type="ECO:0000313" key="2">
    <source>
        <dbReference type="Proteomes" id="UP000245702"/>
    </source>
</evidence>
<evidence type="ECO:0000313" key="1">
    <source>
        <dbReference type="EMBL" id="CVK18440.1"/>
    </source>
</evidence>
<sequence length="66" mass="7014">MTKVEQQSKECQAFNLGLIAFGNGKKAIPALDKDLLGLLQGNKVGEGLPIIKSWIAGYNSANILAN</sequence>
<dbReference type="Proteomes" id="UP000245702">
    <property type="component" value="Unassembled WGS sequence"/>
</dbReference>
<reference evidence="1 2" key="1">
    <citation type="submission" date="2016-01" db="EMBL/GenBank/DDBJ databases">
        <authorList>
            <person name="Brown R."/>
        </authorList>
    </citation>
    <scope>NUCLEOTIDE SEQUENCE [LARGE SCALE GENOMIC DNA]</scope>
    <source>
        <strain evidence="1">Sporomusa sphaeroides DSM 2875</strain>
    </source>
</reference>
<gene>
    <name evidence="1" type="ORF">SSPH_01078</name>
</gene>
<comment type="caution">
    <text evidence="1">The sequence shown here is derived from an EMBL/GenBank/DDBJ whole genome shotgun (WGS) entry which is preliminary data.</text>
</comment>
<name>A0ABP2C1U4_9FIRM</name>
<dbReference type="EMBL" id="FCOW01000004">
    <property type="protein sequence ID" value="CVK18440.1"/>
    <property type="molecule type" value="Genomic_DNA"/>
</dbReference>
<accession>A0ABP2C1U4</accession>